<dbReference type="Proteomes" id="UP001061070">
    <property type="component" value="Unassembled WGS sequence"/>
</dbReference>
<sequence>MSPTSVLPNWLETAFEALERGDIDGWMSIYDADAVHEFPFAPDGSPTRLTGRDAIAAYMQRLPTFIRFGSLSDVHVREVSDELIVEATGHHHRISDGAPRDISYVWFITRRAGKVTLIRDYMNPLQLQRIASS</sequence>
<accession>A0ABQ0Q934</accession>
<reference evidence="2" key="1">
    <citation type="submission" date="2013-04" db="EMBL/GenBank/DDBJ databases">
        <title>The genome sequencing project of 58 acetic acid bacteria.</title>
        <authorList>
            <person name="Okamoto-Kainuma A."/>
            <person name="Ishikawa M."/>
            <person name="Umino S."/>
            <person name="Koizumi Y."/>
            <person name="Shiwa Y."/>
            <person name="Yoshikawa H."/>
            <person name="Matsutani M."/>
            <person name="Matsushita K."/>
        </authorList>
    </citation>
    <scope>NUCLEOTIDE SEQUENCE</scope>
    <source>
        <strain evidence="2">NRIC 0228</strain>
    </source>
</reference>
<proteinExistence type="predicted"/>
<dbReference type="EMBL" id="BAQW01000004">
    <property type="protein sequence ID" value="GBR09608.1"/>
    <property type="molecule type" value="Genomic_DNA"/>
</dbReference>
<protein>
    <submittedName>
        <fullName evidence="2">Ketosteroid isomerase-related protein</fullName>
    </submittedName>
</protein>
<evidence type="ECO:0000313" key="2">
    <source>
        <dbReference type="EMBL" id="GBR09608.1"/>
    </source>
</evidence>
<organism evidence="2 3">
    <name type="scientific">Gluconobacter frateurii NRIC 0228</name>
    <dbReference type="NCBI Taxonomy" id="1307946"/>
    <lineage>
        <taxon>Bacteria</taxon>
        <taxon>Pseudomonadati</taxon>
        <taxon>Pseudomonadota</taxon>
        <taxon>Alphaproteobacteria</taxon>
        <taxon>Acetobacterales</taxon>
        <taxon>Acetobacteraceae</taxon>
        <taxon>Gluconobacter</taxon>
    </lineage>
</organism>
<evidence type="ECO:0000259" key="1">
    <source>
        <dbReference type="Pfam" id="PF12680"/>
    </source>
</evidence>
<evidence type="ECO:0000313" key="3">
    <source>
        <dbReference type="Proteomes" id="UP001061070"/>
    </source>
</evidence>
<dbReference type="SUPFAM" id="SSF54427">
    <property type="entry name" value="NTF2-like"/>
    <property type="match status" value="1"/>
</dbReference>
<name>A0ABQ0Q934_9PROT</name>
<dbReference type="InterPro" id="IPR032710">
    <property type="entry name" value="NTF2-like_dom_sf"/>
</dbReference>
<dbReference type="RefSeq" id="WP_099181476.1">
    <property type="nucleotide sequence ID" value="NZ_BAQW01000004.1"/>
</dbReference>
<feature type="domain" description="SnoaL-like" evidence="1">
    <location>
        <begin position="12"/>
        <end position="116"/>
    </location>
</feature>
<dbReference type="Gene3D" id="3.10.450.50">
    <property type="match status" value="1"/>
</dbReference>
<comment type="caution">
    <text evidence="2">The sequence shown here is derived from an EMBL/GenBank/DDBJ whole genome shotgun (WGS) entry which is preliminary data.</text>
</comment>
<dbReference type="GO" id="GO:0016853">
    <property type="term" value="F:isomerase activity"/>
    <property type="evidence" value="ECO:0007669"/>
    <property type="project" value="UniProtKB-KW"/>
</dbReference>
<gene>
    <name evidence="2" type="ORF">AA0228_0733</name>
</gene>
<dbReference type="Pfam" id="PF12680">
    <property type="entry name" value="SnoaL_2"/>
    <property type="match status" value="1"/>
</dbReference>
<dbReference type="InterPro" id="IPR037401">
    <property type="entry name" value="SnoaL-like"/>
</dbReference>
<keyword evidence="3" id="KW-1185">Reference proteome</keyword>
<keyword evidence="2" id="KW-0413">Isomerase</keyword>